<dbReference type="EMBL" id="AUZM01000056">
    <property type="protein sequence ID" value="ERT05473.1"/>
    <property type="molecule type" value="Genomic_DNA"/>
</dbReference>
<sequence length="58" mass="6520">MEEFAAKMEELLFKLTALTGKNEAVIKPEQNTANETNTPNFESNLRANLIIESPLLIE</sequence>
<dbReference type="Proteomes" id="UP000017127">
    <property type="component" value="Unassembled WGS sequence"/>
</dbReference>
<keyword evidence="2" id="KW-1185">Reference proteome</keyword>
<protein>
    <submittedName>
        <fullName evidence="1">Uncharacterized protein</fullName>
    </submittedName>
</protein>
<gene>
    <name evidence="1" type="ORF">M595_4570</name>
</gene>
<dbReference type="RefSeq" id="WP_023068295.1">
    <property type="nucleotide sequence ID" value="NZ_AUZM01000056.1"/>
</dbReference>
<proteinExistence type="predicted"/>
<evidence type="ECO:0000313" key="1">
    <source>
        <dbReference type="EMBL" id="ERT05473.1"/>
    </source>
</evidence>
<organism evidence="1 2">
    <name type="scientific">Lyngbya aestuarii BL J</name>
    <dbReference type="NCBI Taxonomy" id="1348334"/>
    <lineage>
        <taxon>Bacteria</taxon>
        <taxon>Bacillati</taxon>
        <taxon>Cyanobacteriota</taxon>
        <taxon>Cyanophyceae</taxon>
        <taxon>Oscillatoriophycideae</taxon>
        <taxon>Oscillatoriales</taxon>
        <taxon>Microcoleaceae</taxon>
        <taxon>Lyngbya</taxon>
    </lineage>
</organism>
<comment type="caution">
    <text evidence="1">The sequence shown here is derived from an EMBL/GenBank/DDBJ whole genome shotgun (WGS) entry which is preliminary data.</text>
</comment>
<evidence type="ECO:0000313" key="2">
    <source>
        <dbReference type="Proteomes" id="UP000017127"/>
    </source>
</evidence>
<accession>U7QCD0</accession>
<dbReference type="AlphaFoldDB" id="U7QCD0"/>
<name>U7QCD0_9CYAN</name>
<reference evidence="1 2" key="1">
    <citation type="journal article" date="2013" name="Front. Microbiol.">
        <title>Comparative genomic analyses of the cyanobacterium, Lyngbya aestuarii BL J, a powerful hydrogen producer.</title>
        <authorList>
            <person name="Kothari A."/>
            <person name="Vaughn M."/>
            <person name="Garcia-Pichel F."/>
        </authorList>
    </citation>
    <scope>NUCLEOTIDE SEQUENCE [LARGE SCALE GENOMIC DNA]</scope>
    <source>
        <strain evidence="1 2">BL J</strain>
    </source>
</reference>